<feature type="non-terminal residue" evidence="2">
    <location>
        <position position="475"/>
    </location>
</feature>
<dbReference type="InterPro" id="IPR000477">
    <property type="entry name" value="RT_dom"/>
</dbReference>
<evidence type="ECO:0000259" key="1">
    <source>
        <dbReference type="PROSITE" id="PS50878"/>
    </source>
</evidence>
<organism evidence="2 3">
    <name type="scientific">Taxus chinensis</name>
    <name type="common">Chinese yew</name>
    <name type="synonym">Taxus wallichiana var. chinensis</name>
    <dbReference type="NCBI Taxonomy" id="29808"/>
    <lineage>
        <taxon>Eukaryota</taxon>
        <taxon>Viridiplantae</taxon>
        <taxon>Streptophyta</taxon>
        <taxon>Embryophyta</taxon>
        <taxon>Tracheophyta</taxon>
        <taxon>Spermatophyta</taxon>
        <taxon>Pinopsida</taxon>
        <taxon>Pinidae</taxon>
        <taxon>Conifers II</taxon>
        <taxon>Cupressales</taxon>
        <taxon>Taxaceae</taxon>
        <taxon>Taxus</taxon>
    </lineage>
</organism>
<dbReference type="AlphaFoldDB" id="A0AA38C7K8"/>
<protein>
    <recommendedName>
        <fullName evidence="1">Reverse transcriptase domain-containing protein</fullName>
    </recommendedName>
</protein>
<dbReference type="Gene3D" id="3.10.10.10">
    <property type="entry name" value="HIV Type 1 Reverse Transcriptase, subunit A, domain 1"/>
    <property type="match status" value="1"/>
</dbReference>
<gene>
    <name evidence="2" type="ORF">KI387_043635</name>
</gene>
<dbReference type="PANTHER" id="PTHR33064:SF37">
    <property type="entry name" value="RIBONUCLEASE H"/>
    <property type="match status" value="1"/>
</dbReference>
<dbReference type="InterPro" id="IPR043502">
    <property type="entry name" value="DNA/RNA_pol_sf"/>
</dbReference>
<dbReference type="InterPro" id="IPR051320">
    <property type="entry name" value="Viral_Replic_Matur_Polypro"/>
</dbReference>
<dbReference type="Pfam" id="PF17919">
    <property type="entry name" value="RT_RNaseH_2"/>
    <property type="match status" value="1"/>
</dbReference>
<dbReference type="InterPro" id="IPR043128">
    <property type="entry name" value="Rev_trsase/Diguanyl_cyclase"/>
</dbReference>
<dbReference type="InterPro" id="IPR041577">
    <property type="entry name" value="RT_RNaseH_2"/>
</dbReference>
<dbReference type="Pfam" id="PF00078">
    <property type="entry name" value="RVT_1"/>
    <property type="match status" value="1"/>
</dbReference>
<dbReference type="PANTHER" id="PTHR33064">
    <property type="entry name" value="POL PROTEIN"/>
    <property type="match status" value="1"/>
</dbReference>
<dbReference type="Proteomes" id="UP000824469">
    <property type="component" value="Unassembled WGS sequence"/>
</dbReference>
<dbReference type="FunFam" id="3.30.70.270:FF:000020">
    <property type="entry name" value="Transposon Tf2-6 polyprotein-like Protein"/>
    <property type="match status" value="1"/>
</dbReference>
<reference evidence="2 3" key="1">
    <citation type="journal article" date="2021" name="Nat. Plants">
        <title>The Taxus genome provides insights into paclitaxel biosynthesis.</title>
        <authorList>
            <person name="Xiong X."/>
            <person name="Gou J."/>
            <person name="Liao Q."/>
            <person name="Li Y."/>
            <person name="Zhou Q."/>
            <person name="Bi G."/>
            <person name="Li C."/>
            <person name="Du R."/>
            <person name="Wang X."/>
            <person name="Sun T."/>
            <person name="Guo L."/>
            <person name="Liang H."/>
            <person name="Lu P."/>
            <person name="Wu Y."/>
            <person name="Zhang Z."/>
            <person name="Ro D.K."/>
            <person name="Shang Y."/>
            <person name="Huang S."/>
            <person name="Yan J."/>
        </authorList>
    </citation>
    <scope>NUCLEOTIDE SEQUENCE [LARGE SCALE GENOMIC DNA]</scope>
    <source>
        <strain evidence="2">Ta-2019</strain>
    </source>
</reference>
<dbReference type="PROSITE" id="PS50878">
    <property type="entry name" value="RT_POL"/>
    <property type="match status" value="1"/>
</dbReference>
<evidence type="ECO:0000313" key="3">
    <source>
        <dbReference type="Proteomes" id="UP000824469"/>
    </source>
</evidence>
<feature type="non-terminal residue" evidence="2">
    <location>
        <position position="1"/>
    </location>
</feature>
<dbReference type="Gene3D" id="3.30.70.270">
    <property type="match status" value="2"/>
</dbReference>
<accession>A0AA38C7K8</accession>
<proteinExistence type="predicted"/>
<evidence type="ECO:0000313" key="2">
    <source>
        <dbReference type="EMBL" id="KAH9291168.1"/>
    </source>
</evidence>
<keyword evidence="3" id="KW-1185">Reference proteome</keyword>
<comment type="caution">
    <text evidence="2">The sequence shown here is derived from an EMBL/GenBank/DDBJ whole genome shotgun (WGS) entry which is preliminary data.</text>
</comment>
<dbReference type="EMBL" id="JAHRHJ020003787">
    <property type="protein sequence ID" value="KAH9291168.1"/>
    <property type="molecule type" value="Genomic_DNA"/>
</dbReference>
<dbReference type="CDD" id="cd01647">
    <property type="entry name" value="RT_LTR"/>
    <property type="match status" value="1"/>
</dbReference>
<feature type="domain" description="Reverse transcriptase" evidence="1">
    <location>
        <begin position="22"/>
        <end position="201"/>
    </location>
</feature>
<sequence length="475" mass="54454">KQRPINPRIEPLMRKELSKLIESGIIFPVKHSSWVANLVPVRKKNGEIRLCVDFRDLNKASLKDHYPLPNMDQILRTVSGSDRLSLLDGYSGYNQILVRGEDRYKTTFTTKWGTYAYKRMPFGLSNAGATFQRAMDMAFRSLLNKCILVYLDDVTVFSKNSDEHLMHLRQTFQICRQFGISLNPKKSIFSVHEGKLLGHIVSKQGLAIDPFRIEAISQLSLPHHKKALQSFLGKINFVRRFVPDFAALVKPLTAMLRKEKTFSWTSEGREGFEAIKTAISQAPTLANPNFDKDFTMYALAGAETISAILTQVNDENIEQPIAFFGQSLHDYETRYTFLEKQVLSIVRGLKNFKYMLSNNRIHVLVSHPNVKAFLLNKELNEKRAGWITKVMEYDVDIRVAKIVRGKGLCEHLITDMLKNQAAEPKDSEQHAETTYQQSNVMLQPGNQQPELPQEIQESRWMTDLVNYLQHGTYPE</sequence>
<name>A0AA38C7K8_TAXCH</name>
<dbReference type="SUPFAM" id="SSF56672">
    <property type="entry name" value="DNA/RNA polymerases"/>
    <property type="match status" value="1"/>
</dbReference>